<name>A0A8H4N3L6_9PEZI</name>
<proteinExistence type="inferred from homology"/>
<organism evidence="4 5">
    <name type="scientific">Botryosphaeria dothidea</name>
    <dbReference type="NCBI Taxonomy" id="55169"/>
    <lineage>
        <taxon>Eukaryota</taxon>
        <taxon>Fungi</taxon>
        <taxon>Dikarya</taxon>
        <taxon>Ascomycota</taxon>
        <taxon>Pezizomycotina</taxon>
        <taxon>Dothideomycetes</taxon>
        <taxon>Dothideomycetes incertae sedis</taxon>
        <taxon>Botryosphaeriales</taxon>
        <taxon>Botryosphaeriaceae</taxon>
        <taxon>Botryosphaeria</taxon>
    </lineage>
</organism>
<evidence type="ECO:0008006" key="6">
    <source>
        <dbReference type="Google" id="ProtNLM"/>
    </source>
</evidence>
<keyword evidence="2" id="KW-0843">Virulence</keyword>
<feature type="region of interest" description="Disordered" evidence="3">
    <location>
        <begin position="296"/>
        <end position="315"/>
    </location>
</feature>
<dbReference type="OrthoDB" id="2018133at2759"/>
<dbReference type="Proteomes" id="UP000572817">
    <property type="component" value="Unassembled WGS sequence"/>
</dbReference>
<dbReference type="AlphaFoldDB" id="A0A8H4N3L6"/>
<dbReference type="Pfam" id="PF00378">
    <property type="entry name" value="ECH_1"/>
    <property type="match status" value="1"/>
</dbReference>
<accession>A0A8H4N3L6</accession>
<protein>
    <recommendedName>
        <fullName evidence="6">Enoyl-hydratase isomerase family protein</fullName>
    </recommendedName>
</protein>
<gene>
    <name evidence="4" type="ORF">GTA08_BOTSDO09782</name>
</gene>
<dbReference type="Gene3D" id="3.90.226.10">
    <property type="entry name" value="2-enoyl-CoA Hydratase, Chain A, domain 1"/>
    <property type="match status" value="1"/>
</dbReference>
<comment type="caution">
    <text evidence="4">The sequence shown here is derived from an EMBL/GenBank/DDBJ whole genome shotgun (WGS) entry which is preliminary data.</text>
</comment>
<comment type="similarity">
    <text evidence="1">Belongs to the enoyl-CoA hydratase/isomerase family.</text>
</comment>
<evidence type="ECO:0000256" key="2">
    <source>
        <dbReference type="ARBA" id="ARBA00023026"/>
    </source>
</evidence>
<evidence type="ECO:0000256" key="1">
    <source>
        <dbReference type="ARBA" id="ARBA00005254"/>
    </source>
</evidence>
<evidence type="ECO:0000313" key="4">
    <source>
        <dbReference type="EMBL" id="KAF4301872.1"/>
    </source>
</evidence>
<evidence type="ECO:0000313" key="5">
    <source>
        <dbReference type="Proteomes" id="UP000572817"/>
    </source>
</evidence>
<keyword evidence="5" id="KW-1185">Reference proteome</keyword>
<dbReference type="InterPro" id="IPR051053">
    <property type="entry name" value="ECH/Chromodomain_protein"/>
</dbReference>
<reference evidence="4" key="1">
    <citation type="submission" date="2020-04" db="EMBL/GenBank/DDBJ databases">
        <title>Genome Assembly and Annotation of Botryosphaeria dothidea sdau 11-99, a Latent Pathogen of Apple Fruit Ring Rot in China.</title>
        <authorList>
            <person name="Yu C."/>
            <person name="Diao Y."/>
            <person name="Lu Q."/>
            <person name="Zhao J."/>
            <person name="Cui S."/>
            <person name="Peng C."/>
            <person name="He B."/>
            <person name="Liu H."/>
        </authorList>
    </citation>
    <scope>NUCLEOTIDE SEQUENCE [LARGE SCALE GENOMIC DNA]</scope>
    <source>
        <strain evidence="4">Sdau11-99</strain>
    </source>
</reference>
<dbReference type="InterPro" id="IPR001753">
    <property type="entry name" value="Enoyl-CoA_hydra/iso"/>
</dbReference>
<dbReference type="CDD" id="cd06558">
    <property type="entry name" value="crotonase-like"/>
    <property type="match status" value="1"/>
</dbReference>
<dbReference type="InterPro" id="IPR029045">
    <property type="entry name" value="ClpP/crotonase-like_dom_sf"/>
</dbReference>
<dbReference type="SUPFAM" id="SSF52096">
    <property type="entry name" value="ClpP/crotonase"/>
    <property type="match status" value="1"/>
</dbReference>
<dbReference type="PANTHER" id="PTHR43684">
    <property type="match status" value="1"/>
</dbReference>
<dbReference type="PANTHER" id="PTHR43684:SF4">
    <property type="entry name" value="ENOYL-COA HYDRATASE_ISOMERASE FAMILY PROTEIN (AFU_ORTHOLOGUE AFUA_1G01890)"/>
    <property type="match status" value="1"/>
</dbReference>
<dbReference type="EMBL" id="WWBZ02000073">
    <property type="protein sequence ID" value="KAF4301872.1"/>
    <property type="molecule type" value="Genomic_DNA"/>
</dbReference>
<sequence length="315" mass="34395">MSLYPPEVQLPDSYVTPADSHVRITNHPESATGVSQILIVTLNRPEKLNAMTGEMIDTLEAFFRLVDLDSRVKCIVVTGAGKAFSSGIDLNLDASMAKDVPVREFRDNGGSLALSMYNCSKTIIVAYNGLAVGIGMTSTLAAGIRIASGKSNFGFPFSRIGLTMESASSFFLPRMVGYSRATYLLTTGKTYPADSKYLDGIFAEILPEPSQVLPRALELAKETAEEVSTMAAYLNRQLIWRNGGSAEMAHLVDSPLLADMFGGKDHAEAKRAFFKREKAKFKDELAKNAPRTYPWWTETSVDRKPKAKGSSTSKL</sequence>
<evidence type="ECO:0000256" key="3">
    <source>
        <dbReference type="SAM" id="MobiDB-lite"/>
    </source>
</evidence>